<keyword evidence="4" id="KW-0143">Chaperone</keyword>
<dbReference type="PANTHER" id="PTHR39190">
    <property type="entry name" value="FLAGELLAR ASSEMBLY FACTOR FLIW"/>
    <property type="match status" value="1"/>
</dbReference>
<organism evidence="5 6">
    <name type="scientific">Spirilliplanes yamanashiensis</name>
    <dbReference type="NCBI Taxonomy" id="42233"/>
    <lineage>
        <taxon>Bacteria</taxon>
        <taxon>Bacillati</taxon>
        <taxon>Actinomycetota</taxon>
        <taxon>Actinomycetes</taxon>
        <taxon>Micromonosporales</taxon>
        <taxon>Micromonosporaceae</taxon>
        <taxon>Spirilliplanes</taxon>
    </lineage>
</organism>
<keyword evidence="2 4" id="KW-1005">Bacterial flagellum biogenesis</keyword>
<dbReference type="SUPFAM" id="SSF141457">
    <property type="entry name" value="BH3618-like"/>
    <property type="match status" value="1"/>
</dbReference>
<comment type="caution">
    <text evidence="5">The sequence shown here is derived from an EMBL/GenBank/DDBJ whole genome shotgun (WGS) entry which is preliminary data.</text>
</comment>
<reference evidence="5" key="1">
    <citation type="submission" date="2021-01" db="EMBL/GenBank/DDBJ databases">
        <title>Whole genome shotgun sequence of Spirilliplanes yamanashiensis NBRC 15828.</title>
        <authorList>
            <person name="Komaki H."/>
            <person name="Tamura T."/>
        </authorList>
    </citation>
    <scope>NUCLEOTIDE SEQUENCE</scope>
    <source>
        <strain evidence="5">NBRC 15828</strain>
    </source>
</reference>
<dbReference type="PANTHER" id="PTHR39190:SF1">
    <property type="entry name" value="FLAGELLAR ASSEMBLY FACTOR FLIW"/>
    <property type="match status" value="1"/>
</dbReference>
<protein>
    <recommendedName>
        <fullName evidence="4">Flagellar assembly factor FliW</fullName>
    </recommendedName>
</protein>
<proteinExistence type="inferred from homology"/>
<evidence type="ECO:0000256" key="1">
    <source>
        <dbReference type="ARBA" id="ARBA00022490"/>
    </source>
</evidence>
<dbReference type="InterPro" id="IPR024046">
    <property type="entry name" value="Flagellar_assmbl_FliW_dom_sf"/>
</dbReference>
<keyword evidence="6" id="KW-1185">Reference proteome</keyword>
<dbReference type="GO" id="GO:0005737">
    <property type="term" value="C:cytoplasm"/>
    <property type="evidence" value="ECO:0007669"/>
    <property type="project" value="UniProtKB-SubCell"/>
</dbReference>
<keyword evidence="1 4" id="KW-0963">Cytoplasm</keyword>
<dbReference type="RefSeq" id="WP_203936004.1">
    <property type="nucleotide sequence ID" value="NZ_BAAAGJ010000024.1"/>
</dbReference>
<evidence type="ECO:0000256" key="3">
    <source>
        <dbReference type="ARBA" id="ARBA00022845"/>
    </source>
</evidence>
<dbReference type="InterPro" id="IPR003775">
    <property type="entry name" value="Flagellar_assembly_factor_FliW"/>
</dbReference>
<evidence type="ECO:0000313" key="6">
    <source>
        <dbReference type="Proteomes" id="UP000652013"/>
    </source>
</evidence>
<dbReference type="GO" id="GO:0044780">
    <property type="term" value="P:bacterial-type flagellum assembly"/>
    <property type="evidence" value="ECO:0007669"/>
    <property type="project" value="UniProtKB-UniRule"/>
</dbReference>
<dbReference type="GO" id="GO:0006417">
    <property type="term" value="P:regulation of translation"/>
    <property type="evidence" value="ECO:0007669"/>
    <property type="project" value="UniProtKB-KW"/>
</dbReference>
<evidence type="ECO:0000256" key="4">
    <source>
        <dbReference type="HAMAP-Rule" id="MF_01185"/>
    </source>
</evidence>
<comment type="function">
    <text evidence="4">Acts as an anti-CsrA protein, binds CsrA and prevents it from repressing translation of its target genes, one of which is flagellin. Binds to flagellin and participates in the assembly of the flagellum.</text>
</comment>
<comment type="subunit">
    <text evidence="4">Interacts with translational regulator CsrA and flagellin(s).</text>
</comment>
<dbReference type="Proteomes" id="UP000652013">
    <property type="component" value="Unassembled WGS sequence"/>
</dbReference>
<evidence type="ECO:0000313" key="5">
    <source>
        <dbReference type="EMBL" id="GIJ00652.1"/>
    </source>
</evidence>
<name>A0A8J3Y343_9ACTN</name>
<dbReference type="Gene3D" id="2.30.290.10">
    <property type="entry name" value="BH3618-like"/>
    <property type="match status" value="1"/>
</dbReference>
<keyword evidence="5" id="KW-0966">Cell projection</keyword>
<keyword evidence="5" id="KW-0282">Flagellum</keyword>
<dbReference type="Pfam" id="PF02623">
    <property type="entry name" value="FliW"/>
    <property type="match status" value="1"/>
</dbReference>
<comment type="subcellular location">
    <subcellularLocation>
        <location evidence="4">Cytoplasm</location>
    </subcellularLocation>
</comment>
<dbReference type="EMBL" id="BOOY01000001">
    <property type="protein sequence ID" value="GIJ00652.1"/>
    <property type="molecule type" value="Genomic_DNA"/>
</dbReference>
<evidence type="ECO:0000256" key="2">
    <source>
        <dbReference type="ARBA" id="ARBA00022795"/>
    </source>
</evidence>
<accession>A0A8J3Y343</accession>
<gene>
    <name evidence="4 5" type="primary">fliW</name>
    <name evidence="5" type="ORF">Sya03_00040</name>
</gene>
<dbReference type="AlphaFoldDB" id="A0A8J3Y343"/>
<keyword evidence="3 4" id="KW-0810">Translation regulation</keyword>
<dbReference type="HAMAP" id="MF_01185">
    <property type="entry name" value="FliW"/>
    <property type="match status" value="1"/>
</dbReference>
<sequence>MATHAPARPSEDLETEDISLPTLEFVTPIPGFPDHRDFALVRLDEAGLLYALQSVRDSDLRFLVVPPAPFFPDYAPEVDDETLELLGNPDPQQLLLLLVVTAAEARVTANLLAPIIIDQGNRRAIQVVLTGSGYSVREQFGVA</sequence>
<comment type="similarity">
    <text evidence="4">Belongs to the FliW family.</text>
</comment>
<keyword evidence="5" id="KW-0969">Cilium</keyword>